<feature type="chain" id="PRO_5004924875" evidence="4">
    <location>
        <begin position="23"/>
        <end position="326"/>
    </location>
</feature>
<organism evidence="5 6">
    <name type="scientific">Skermanella stibiiresistens SB22</name>
    <dbReference type="NCBI Taxonomy" id="1385369"/>
    <lineage>
        <taxon>Bacteria</taxon>
        <taxon>Pseudomonadati</taxon>
        <taxon>Pseudomonadota</taxon>
        <taxon>Alphaproteobacteria</taxon>
        <taxon>Rhodospirillales</taxon>
        <taxon>Azospirillaceae</taxon>
        <taxon>Skermanella</taxon>
    </lineage>
</organism>
<comment type="similarity">
    <text evidence="1">Belongs to the bacterial solute-binding protein 7 family.</text>
</comment>
<dbReference type="OrthoDB" id="7375081at2"/>
<keyword evidence="3 4" id="KW-0732">Signal</keyword>
<dbReference type="Gene3D" id="3.40.190.170">
    <property type="entry name" value="Bacterial extracellular solute-binding protein, family 7"/>
    <property type="match status" value="1"/>
</dbReference>
<dbReference type="STRING" id="1385369.N825_12585"/>
<dbReference type="PANTHER" id="PTHR33376:SF7">
    <property type="entry name" value="C4-DICARBOXYLATE-BINDING PROTEIN DCTB"/>
    <property type="match status" value="1"/>
</dbReference>
<evidence type="ECO:0000256" key="3">
    <source>
        <dbReference type="ARBA" id="ARBA00022729"/>
    </source>
</evidence>
<protein>
    <submittedName>
        <fullName evidence="5">C4-dicarboxylate ABC transporter</fullName>
    </submittedName>
</protein>
<name>W9H1R9_9PROT</name>
<dbReference type="GO" id="GO:0055085">
    <property type="term" value="P:transmembrane transport"/>
    <property type="evidence" value="ECO:0007669"/>
    <property type="project" value="InterPro"/>
</dbReference>
<dbReference type="Proteomes" id="UP000019486">
    <property type="component" value="Unassembled WGS sequence"/>
</dbReference>
<evidence type="ECO:0000313" key="5">
    <source>
        <dbReference type="EMBL" id="EWY38642.1"/>
    </source>
</evidence>
<dbReference type="NCBIfam" id="NF037995">
    <property type="entry name" value="TRAP_S1"/>
    <property type="match status" value="1"/>
</dbReference>
<dbReference type="AlphaFoldDB" id="W9H1R9"/>
<evidence type="ECO:0000256" key="1">
    <source>
        <dbReference type="ARBA" id="ARBA00009023"/>
    </source>
</evidence>
<dbReference type="RefSeq" id="WP_037456794.1">
    <property type="nucleotide sequence ID" value="NZ_AVFL01000017.1"/>
</dbReference>
<keyword evidence="2" id="KW-0813">Transport</keyword>
<dbReference type="SUPFAM" id="SSF53850">
    <property type="entry name" value="Periplasmic binding protein-like II"/>
    <property type="match status" value="1"/>
</dbReference>
<proteinExistence type="inferred from homology"/>
<keyword evidence="6" id="KW-1185">Reference proteome</keyword>
<feature type="signal peptide" evidence="4">
    <location>
        <begin position="1"/>
        <end position="22"/>
    </location>
</feature>
<accession>W9H1R9</accession>
<dbReference type="PANTHER" id="PTHR33376">
    <property type="match status" value="1"/>
</dbReference>
<dbReference type="Pfam" id="PF03480">
    <property type="entry name" value="DctP"/>
    <property type="match status" value="1"/>
</dbReference>
<evidence type="ECO:0000256" key="2">
    <source>
        <dbReference type="ARBA" id="ARBA00022448"/>
    </source>
</evidence>
<evidence type="ECO:0000313" key="6">
    <source>
        <dbReference type="Proteomes" id="UP000019486"/>
    </source>
</evidence>
<dbReference type="EMBL" id="AVFL01000017">
    <property type="protein sequence ID" value="EWY38642.1"/>
    <property type="molecule type" value="Genomic_DNA"/>
</dbReference>
<sequence length="326" mass="35619">MKSFKFLAVLGLAAFLTVPATAQEYRLKFATSQSNPKEPIVRAMKLYADRVKERSDGRVSISILTGDQLGPQKKVNEMVLSGARILNATDYGQLSQFVADMGIVAGPYIYPDLKASDRLFSSDVYAELSKKLEDQGIKILMPNGLFGYRHVLANKPVRTPADLQGVTIRVPPAPIMLETFAAFGARPTELPWSDVYNALQTGVVDAAEAPFGAIASSKLQETRKVISKTNHQIMFTAWVTSTAFFNSLEPDLQAILMEEGKKVAADLTAMTLETEDQYAADLKKAGVEIVEDVDVEAFAKASRGAYDRVPNLSPGIHERVLKAMAN</sequence>
<reference evidence="5 6" key="1">
    <citation type="submission" date="2013-08" db="EMBL/GenBank/DDBJ databases">
        <title>The genome sequence of Skermanella stibiiresistens.</title>
        <authorList>
            <person name="Zhu W."/>
            <person name="Wang G."/>
        </authorList>
    </citation>
    <scope>NUCLEOTIDE SEQUENCE [LARGE SCALE GENOMIC DNA]</scope>
    <source>
        <strain evidence="5 6">SB22</strain>
    </source>
</reference>
<evidence type="ECO:0000256" key="4">
    <source>
        <dbReference type="SAM" id="SignalP"/>
    </source>
</evidence>
<dbReference type="InterPro" id="IPR018389">
    <property type="entry name" value="DctP_fam"/>
</dbReference>
<comment type="caution">
    <text evidence="5">The sequence shown here is derived from an EMBL/GenBank/DDBJ whole genome shotgun (WGS) entry which is preliminary data.</text>
</comment>
<dbReference type="PATRIC" id="fig|1385369.3.peg.4408"/>
<gene>
    <name evidence="5" type="ORF">N825_12585</name>
</gene>
<dbReference type="InterPro" id="IPR038404">
    <property type="entry name" value="TRAP_DctP_sf"/>
</dbReference>
<dbReference type="CDD" id="cd13669">
    <property type="entry name" value="PBP2_TRAP_TM0322_like"/>
    <property type="match status" value="1"/>
</dbReference>